<gene>
    <name evidence="2" type="ORF">SLS60_000404</name>
</gene>
<evidence type="ECO:0000313" key="3">
    <source>
        <dbReference type="Proteomes" id="UP001521785"/>
    </source>
</evidence>
<dbReference type="EMBL" id="JAKJXO020000001">
    <property type="protein sequence ID" value="KAL1612180.1"/>
    <property type="molecule type" value="Genomic_DNA"/>
</dbReference>
<evidence type="ECO:0000313" key="2">
    <source>
        <dbReference type="EMBL" id="KAL1612180.1"/>
    </source>
</evidence>
<sequence length="329" mass="36960">MSPVPYTKPIGPAWAPGDPFTRKKEFPGVKFNKFGRTINEVVWDSHQPGAIINPYQLNLEEFYGVLFSSRYFDSNFRNIRSGALLASGNHGYQEKAKTRAMFIGPNAELAFCLHWVVMSDGKTLDRCGEYYVILSGGCGVHKNVNGRGPNDIWYLWRKNKDAPIDILFELGDLAVQSNAYEGDTDEWWHMRVDTTVADMVPAQDPASAEKAAIAVVNEEFHVKYYIPGLDESVERAVANGESYEATVARCEQEWKFKTERRRQDRRAKSYDSSLAKHKSPQDSKNPKLLILEAKSKGKYSGKKPGSSKRNVYKGKGAVSTEAETDEPST</sequence>
<keyword evidence="3" id="KW-1185">Reference proteome</keyword>
<organism evidence="2 3">
    <name type="scientific">Paraconiothyrium brasiliense</name>
    <dbReference type="NCBI Taxonomy" id="300254"/>
    <lineage>
        <taxon>Eukaryota</taxon>
        <taxon>Fungi</taxon>
        <taxon>Dikarya</taxon>
        <taxon>Ascomycota</taxon>
        <taxon>Pezizomycotina</taxon>
        <taxon>Dothideomycetes</taxon>
        <taxon>Pleosporomycetidae</taxon>
        <taxon>Pleosporales</taxon>
        <taxon>Massarineae</taxon>
        <taxon>Didymosphaeriaceae</taxon>
        <taxon>Paraconiothyrium</taxon>
    </lineage>
</organism>
<protein>
    <submittedName>
        <fullName evidence="2">Uncharacterized protein</fullName>
    </submittedName>
</protein>
<dbReference type="Proteomes" id="UP001521785">
    <property type="component" value="Unassembled WGS sequence"/>
</dbReference>
<feature type="region of interest" description="Disordered" evidence="1">
    <location>
        <begin position="258"/>
        <end position="329"/>
    </location>
</feature>
<reference evidence="2 3" key="1">
    <citation type="submission" date="2024-02" db="EMBL/GenBank/DDBJ databases">
        <title>De novo assembly and annotation of 12 fungi associated with fruit tree decline syndrome in Ontario, Canada.</title>
        <authorList>
            <person name="Sulman M."/>
            <person name="Ellouze W."/>
            <person name="Ilyukhin E."/>
        </authorList>
    </citation>
    <scope>NUCLEOTIDE SEQUENCE [LARGE SCALE GENOMIC DNA]</scope>
    <source>
        <strain evidence="2 3">M42-189</strain>
    </source>
</reference>
<comment type="caution">
    <text evidence="2">The sequence shown here is derived from an EMBL/GenBank/DDBJ whole genome shotgun (WGS) entry which is preliminary data.</text>
</comment>
<proteinExistence type="predicted"/>
<evidence type="ECO:0000256" key="1">
    <source>
        <dbReference type="SAM" id="MobiDB-lite"/>
    </source>
</evidence>
<name>A0ABR3S686_9PLEO</name>
<accession>A0ABR3S686</accession>